<gene>
    <name evidence="1" type="ORF">VSU01S_34960</name>
</gene>
<dbReference type="InterPro" id="IPR021928">
    <property type="entry name" value="DUF3541"/>
</dbReference>
<proteinExistence type="predicted"/>
<evidence type="ECO:0000313" key="2">
    <source>
        <dbReference type="Proteomes" id="UP000321113"/>
    </source>
</evidence>
<protein>
    <recommendedName>
        <fullName evidence="3">DUF3541 domain-containing protein</fullName>
    </recommendedName>
</protein>
<name>A0A511QV57_9VIBR</name>
<sequence>MIKRPLTYIGITALVCSGVAVCYFQQPTSSGDYRSAAKTVKQTYEQELFTLSPYKQGHFGLRMFRQTLDPKYLVVIEEDIGIMSIRLNQLSVELNAKQTMNQYAERRLTQYQQGKDERSKRRLVATKDKPEYFYLGLDLLRYMARVDDYGLKHKDDKRLRRHLEQYPFDKLFTDKAMIRAWAAQLANQVYWLKQLGMGDHVTKFTQALKDTYPDHEDYRLSLQQYENKLYGMTHIVIADSGYYQRQVNEEDHAWIYDYFRKNIEDIITYTKQDIIAEVGISFLLAGLEDDPAVYKAREAIRQSIDETAGRIPSVSGNLDFSYGEHRNVLAIMLLDWHLPNAGPNTSTTPSLFKTLPYGLQIKPVQ</sequence>
<comment type="caution">
    <text evidence="1">The sequence shown here is derived from an EMBL/GenBank/DDBJ whole genome shotgun (WGS) entry which is preliminary data.</text>
</comment>
<evidence type="ECO:0000313" key="1">
    <source>
        <dbReference type="EMBL" id="GEM81251.1"/>
    </source>
</evidence>
<dbReference type="Pfam" id="PF12060">
    <property type="entry name" value="DUF3541"/>
    <property type="match status" value="1"/>
</dbReference>
<accession>A0A511QV57</accession>
<organism evidence="1 2">
    <name type="scientific">Vibrio superstes NBRC 103154</name>
    <dbReference type="NCBI Taxonomy" id="1219062"/>
    <lineage>
        <taxon>Bacteria</taxon>
        <taxon>Pseudomonadati</taxon>
        <taxon>Pseudomonadota</taxon>
        <taxon>Gammaproteobacteria</taxon>
        <taxon>Vibrionales</taxon>
        <taxon>Vibrionaceae</taxon>
        <taxon>Vibrio</taxon>
    </lineage>
</organism>
<evidence type="ECO:0008006" key="3">
    <source>
        <dbReference type="Google" id="ProtNLM"/>
    </source>
</evidence>
<dbReference type="OrthoDB" id="6080009at2"/>
<keyword evidence="2" id="KW-1185">Reference proteome</keyword>
<dbReference type="RefSeq" id="WP_119008394.1">
    <property type="nucleotide sequence ID" value="NZ_BJXK01000019.1"/>
</dbReference>
<dbReference type="Proteomes" id="UP000321113">
    <property type="component" value="Unassembled WGS sequence"/>
</dbReference>
<dbReference type="EMBL" id="BJXK01000019">
    <property type="protein sequence ID" value="GEM81251.1"/>
    <property type="molecule type" value="Genomic_DNA"/>
</dbReference>
<dbReference type="AlphaFoldDB" id="A0A511QV57"/>
<reference evidence="1 2" key="1">
    <citation type="submission" date="2019-07" db="EMBL/GenBank/DDBJ databases">
        <title>Whole genome shotgun sequence of Vibrio superstes NBRC 103154.</title>
        <authorList>
            <person name="Hosoyama A."/>
            <person name="Uohara A."/>
            <person name="Ohji S."/>
            <person name="Ichikawa N."/>
        </authorList>
    </citation>
    <scope>NUCLEOTIDE SEQUENCE [LARGE SCALE GENOMIC DNA]</scope>
    <source>
        <strain evidence="1 2">NBRC 103154</strain>
    </source>
</reference>